<dbReference type="InParanoid" id="D8LEX9"/>
<dbReference type="STRING" id="2880.D8LEX9"/>
<feature type="transmembrane region" description="Helical" evidence="7">
    <location>
        <begin position="36"/>
        <end position="58"/>
    </location>
</feature>
<dbReference type="GO" id="GO:0072657">
    <property type="term" value="P:protein localization to membrane"/>
    <property type="evidence" value="ECO:0007669"/>
    <property type="project" value="TreeGrafter"/>
</dbReference>
<dbReference type="PANTHER" id="PTHR10766">
    <property type="entry name" value="TRANSMEMBRANE 9 SUPERFAMILY PROTEIN"/>
    <property type="match status" value="1"/>
</dbReference>
<dbReference type="InterPro" id="IPR004240">
    <property type="entry name" value="EMP70"/>
</dbReference>
<gene>
    <name evidence="8" type="ORF">Esi_0014_0133</name>
</gene>
<evidence type="ECO:0000256" key="4">
    <source>
        <dbReference type="ARBA" id="ARBA00022729"/>
    </source>
</evidence>
<dbReference type="Pfam" id="PF02990">
    <property type="entry name" value="EMP70"/>
    <property type="match status" value="1"/>
</dbReference>
<evidence type="ECO:0000256" key="6">
    <source>
        <dbReference type="ARBA" id="ARBA00023136"/>
    </source>
</evidence>
<feature type="transmembrane region" description="Helical" evidence="7">
    <location>
        <begin position="6"/>
        <end position="24"/>
    </location>
</feature>
<dbReference type="OMA" id="WWRSVIV"/>
<comment type="caution">
    <text evidence="7">Lacks conserved residue(s) required for the propagation of feature annotation.</text>
</comment>
<comment type="similarity">
    <text evidence="2 7">Belongs to the nonaspanin (TM9SF) (TC 9.A.2) family.</text>
</comment>
<dbReference type="eggNOG" id="KOG1277">
    <property type="taxonomic scope" value="Eukaryota"/>
</dbReference>
<evidence type="ECO:0000256" key="3">
    <source>
        <dbReference type="ARBA" id="ARBA00022692"/>
    </source>
</evidence>
<evidence type="ECO:0000313" key="8">
    <source>
        <dbReference type="EMBL" id="CBN79799.1"/>
    </source>
</evidence>
<feature type="transmembrane region" description="Helical" evidence="7">
    <location>
        <begin position="161"/>
        <end position="181"/>
    </location>
</feature>
<feature type="transmembrane region" description="Helical" evidence="7">
    <location>
        <begin position="90"/>
        <end position="111"/>
    </location>
</feature>
<keyword evidence="4" id="KW-0732">Signal</keyword>
<dbReference type="GO" id="GO:0016020">
    <property type="term" value="C:membrane"/>
    <property type="evidence" value="ECO:0007669"/>
    <property type="project" value="UniProtKB-SubCell"/>
</dbReference>
<accession>D8LEX9</accession>
<dbReference type="EMBL" id="FN648000">
    <property type="protein sequence ID" value="CBN79799.1"/>
    <property type="molecule type" value="Genomic_DNA"/>
</dbReference>
<dbReference type="AlphaFoldDB" id="D8LEX9"/>
<reference evidence="8 9" key="1">
    <citation type="journal article" date="2010" name="Nature">
        <title>The Ectocarpus genome and the independent evolution of multicellularity in brown algae.</title>
        <authorList>
            <person name="Cock J.M."/>
            <person name="Sterck L."/>
            <person name="Rouze P."/>
            <person name="Scornet D."/>
            <person name="Allen A.E."/>
            <person name="Amoutzias G."/>
            <person name="Anthouard V."/>
            <person name="Artiguenave F."/>
            <person name="Aury J.M."/>
            <person name="Badger J.H."/>
            <person name="Beszteri B."/>
            <person name="Billiau K."/>
            <person name="Bonnet E."/>
            <person name="Bothwell J.H."/>
            <person name="Bowler C."/>
            <person name="Boyen C."/>
            <person name="Brownlee C."/>
            <person name="Carrano C.J."/>
            <person name="Charrier B."/>
            <person name="Cho G.Y."/>
            <person name="Coelho S.M."/>
            <person name="Collen J."/>
            <person name="Corre E."/>
            <person name="Da Silva C."/>
            <person name="Delage L."/>
            <person name="Delaroque N."/>
            <person name="Dittami S.M."/>
            <person name="Doulbeau S."/>
            <person name="Elias M."/>
            <person name="Farnham G."/>
            <person name="Gachon C.M."/>
            <person name="Gschloessl B."/>
            <person name="Heesch S."/>
            <person name="Jabbari K."/>
            <person name="Jubin C."/>
            <person name="Kawai H."/>
            <person name="Kimura K."/>
            <person name="Kloareg B."/>
            <person name="Kupper F.C."/>
            <person name="Lang D."/>
            <person name="Le Bail A."/>
            <person name="Leblanc C."/>
            <person name="Lerouge P."/>
            <person name="Lohr M."/>
            <person name="Lopez P.J."/>
            <person name="Martens C."/>
            <person name="Maumus F."/>
            <person name="Michel G."/>
            <person name="Miranda-Saavedra D."/>
            <person name="Morales J."/>
            <person name="Moreau H."/>
            <person name="Motomura T."/>
            <person name="Nagasato C."/>
            <person name="Napoli C.A."/>
            <person name="Nelson D.R."/>
            <person name="Nyvall-Collen P."/>
            <person name="Peters A.F."/>
            <person name="Pommier C."/>
            <person name="Potin P."/>
            <person name="Poulain J."/>
            <person name="Quesneville H."/>
            <person name="Read B."/>
            <person name="Rensing S.A."/>
            <person name="Ritter A."/>
            <person name="Rousvoal S."/>
            <person name="Samanta M."/>
            <person name="Samson G."/>
            <person name="Schroeder D.C."/>
            <person name="Segurens B."/>
            <person name="Strittmatter M."/>
            <person name="Tonon T."/>
            <person name="Tregear J.W."/>
            <person name="Valentin K."/>
            <person name="von Dassow P."/>
            <person name="Yamagishi T."/>
            <person name="Van de Peer Y."/>
            <person name="Wincker P."/>
        </authorList>
    </citation>
    <scope>NUCLEOTIDE SEQUENCE [LARGE SCALE GENOMIC DNA]</scope>
    <source>
        <strain evidence="9">Ec32 / CCAP1310/4</strain>
    </source>
</reference>
<keyword evidence="6 7" id="KW-0472">Membrane</keyword>
<evidence type="ECO:0000256" key="7">
    <source>
        <dbReference type="RuleBase" id="RU363079"/>
    </source>
</evidence>
<dbReference type="Proteomes" id="UP000002630">
    <property type="component" value="Linkage Group LG11"/>
</dbReference>
<evidence type="ECO:0000256" key="2">
    <source>
        <dbReference type="ARBA" id="ARBA00005227"/>
    </source>
</evidence>
<keyword evidence="5 7" id="KW-1133">Transmembrane helix</keyword>
<evidence type="ECO:0000256" key="5">
    <source>
        <dbReference type="ARBA" id="ARBA00022989"/>
    </source>
</evidence>
<name>D8LEX9_ECTSI</name>
<sequence length="231" mass="26093">MMLSAVMVPSVLFPVVFLLNLVAMHYNTVNTIPFMAVLKMALIWVFVSFPLCVAGSMFGRHWGGKGNFPCRVNSIPRPIPESVWYLQPNVVVPLAGILPFGSIFIEMYFILTSLWANMYYYVYGFVLLVFAILVVVLVCTTIVAVYFVLNGENYHWQWVSFLSAASTAGYVFLYSGYYLWFKTHQSGFMQISFYFGYMGLFCAALGVMCGSIGVMGSTVFVKQIYRNIKVD</sequence>
<feature type="transmembrane region" description="Helical" evidence="7">
    <location>
        <begin position="193"/>
        <end position="221"/>
    </location>
</feature>
<protein>
    <recommendedName>
        <fullName evidence="7">Transmembrane 9 superfamily member</fullName>
    </recommendedName>
</protein>
<dbReference type="OrthoDB" id="1666796at2759"/>
<feature type="transmembrane region" description="Helical" evidence="7">
    <location>
        <begin position="118"/>
        <end position="149"/>
    </location>
</feature>
<organism evidence="8 9">
    <name type="scientific">Ectocarpus siliculosus</name>
    <name type="common">Brown alga</name>
    <name type="synonym">Conferva siliculosa</name>
    <dbReference type="NCBI Taxonomy" id="2880"/>
    <lineage>
        <taxon>Eukaryota</taxon>
        <taxon>Sar</taxon>
        <taxon>Stramenopiles</taxon>
        <taxon>Ochrophyta</taxon>
        <taxon>PX clade</taxon>
        <taxon>Phaeophyceae</taxon>
        <taxon>Ectocarpales</taxon>
        <taxon>Ectocarpaceae</taxon>
        <taxon>Ectocarpus</taxon>
    </lineage>
</organism>
<keyword evidence="3 7" id="KW-0812">Transmembrane</keyword>
<comment type="subcellular location">
    <subcellularLocation>
        <location evidence="1">Membrane</location>
        <topology evidence="1">Multi-pass membrane protein</topology>
    </subcellularLocation>
</comment>
<dbReference type="PANTHER" id="PTHR10766:SF41">
    <property type="entry name" value="TRANSMEMBRANE 9 SUPERFAMILY MEMBER 3"/>
    <property type="match status" value="1"/>
</dbReference>
<proteinExistence type="inferred from homology"/>
<evidence type="ECO:0000256" key="1">
    <source>
        <dbReference type="ARBA" id="ARBA00004141"/>
    </source>
</evidence>
<keyword evidence="9" id="KW-1185">Reference proteome</keyword>
<dbReference type="EMBL" id="FN649736">
    <property type="protein sequence ID" value="CBN79799.1"/>
    <property type="molecule type" value="Genomic_DNA"/>
</dbReference>
<evidence type="ECO:0000313" key="9">
    <source>
        <dbReference type="Proteomes" id="UP000002630"/>
    </source>
</evidence>